<keyword evidence="2" id="KW-1133">Transmembrane helix</keyword>
<dbReference type="EMBL" id="JARAWP010000065">
    <property type="protein sequence ID" value="MDX3026032.1"/>
    <property type="molecule type" value="Genomic_DNA"/>
</dbReference>
<feature type="non-terminal residue" evidence="3">
    <location>
        <position position="1"/>
    </location>
</feature>
<evidence type="ECO:0000256" key="2">
    <source>
        <dbReference type="SAM" id="Phobius"/>
    </source>
</evidence>
<feature type="transmembrane region" description="Helical" evidence="2">
    <location>
        <begin position="619"/>
        <end position="639"/>
    </location>
</feature>
<dbReference type="InterPro" id="IPR005506">
    <property type="entry name" value="DUF312_ALF"/>
</dbReference>
<accession>A0ABU4MFL8</accession>
<feature type="coiled-coil region" evidence="1">
    <location>
        <begin position="76"/>
        <end position="133"/>
    </location>
</feature>
<evidence type="ECO:0000256" key="1">
    <source>
        <dbReference type="SAM" id="Coils"/>
    </source>
</evidence>
<name>A0ABU4MFL8_9ACTN</name>
<dbReference type="PANTHER" id="PTHR23242:SF9">
    <property type="entry name" value="TRANSCRIPTION FACTOR HOXA13"/>
    <property type="match status" value="1"/>
</dbReference>
<sequence length="678" mass="68720">AAAARATAAANTASTLAGRAAAAAAVARDAANSAATHAEKAAAAADEAAAHAGQAVEYAKRSTESANAAVEAANTATNAVKEAQEVEKAARTAETERIEADTAIGVELARLAAQEETADLAKANRERTQADRTSSDIKDLVAAAEAAVAAGDTATAVDKGRRAALLLLDNSGSWTRQAAEYALSGTEYDVLNWLAADRALAEGQDDRETVVTVAEISRISVAQAAADTLASTAPDAVRTFLTTGAVEAAKTDNRVLVFNVLGASPGAAVKAKAQAALDDGSAIALHRFLQIEHAEAIKEDDRVEIFKLLAGGGQYMKSAAQIVLEGPARMRRNFVAHDQYDVARLDQDAVAHISAIRAAIAHAAKVAAKAQEDAALASKAAAEARQAADEAIAWKNKADGYAADAQKSAAEAKSNADAADKSAADAAKSAATAQQAAAVARTAARTANYSARRAAASASQAVASASSAQASATAARASAVQAGKDAQAAAAAASDANRIYTAKVAAEAKQRAMDAADKARGYESNGTNPSQNADSDKPWYVDWGIWPDDVGSASEWSTVVGHYSTILGGGAVALGVASLFFPPLAPIAIGVGIASVVVQGVSAFLALAGNDWNWQSKQFQSAFGLFGLGLVTLGVGGALSRVGLNYADDAIKLADTVGGKVVSVAGDVTTTVVGLLTW</sequence>
<organism evidence="3 4">
    <name type="scientific">Streptomyces acidiscabies</name>
    <dbReference type="NCBI Taxonomy" id="42234"/>
    <lineage>
        <taxon>Bacteria</taxon>
        <taxon>Bacillati</taxon>
        <taxon>Actinomycetota</taxon>
        <taxon>Actinomycetes</taxon>
        <taxon>Kitasatosporales</taxon>
        <taxon>Streptomycetaceae</taxon>
        <taxon>Streptomyces</taxon>
    </lineage>
</organism>
<evidence type="ECO:0000313" key="4">
    <source>
        <dbReference type="Proteomes" id="UP001272987"/>
    </source>
</evidence>
<keyword evidence="2" id="KW-0472">Membrane</keyword>
<dbReference type="Proteomes" id="UP001272987">
    <property type="component" value="Unassembled WGS sequence"/>
</dbReference>
<keyword evidence="4" id="KW-1185">Reference proteome</keyword>
<keyword evidence="2" id="KW-0812">Transmembrane</keyword>
<gene>
    <name evidence="3" type="ORF">PV666_50490</name>
</gene>
<keyword evidence="1" id="KW-0175">Coiled coil</keyword>
<feature type="transmembrane region" description="Helical" evidence="2">
    <location>
        <begin position="587"/>
        <end position="607"/>
    </location>
</feature>
<reference evidence="3 4" key="1">
    <citation type="journal article" date="2023" name="Microb. Genom.">
        <title>Mesoterricola silvestris gen. nov., sp. nov., Mesoterricola sediminis sp. nov., Geothrix oryzae sp. nov., Geothrix edaphica sp. nov., Geothrix rubra sp. nov., and Geothrix limicola sp. nov., six novel members of Acidobacteriota isolated from soils.</title>
        <authorList>
            <person name="Weisberg A.J."/>
            <person name="Pearce E."/>
            <person name="Kramer C.G."/>
            <person name="Chang J.H."/>
            <person name="Clarke C.R."/>
        </authorList>
    </citation>
    <scope>NUCLEOTIDE SEQUENCE [LARGE SCALE GENOMIC DNA]</scope>
    <source>
        <strain evidence="3 4">NB05-1H</strain>
    </source>
</reference>
<dbReference type="Pfam" id="PF03752">
    <property type="entry name" value="ALF"/>
    <property type="match status" value="2"/>
</dbReference>
<dbReference type="PANTHER" id="PTHR23242">
    <property type="entry name" value="TRANSCRIPTION FACTOR HOXA13"/>
    <property type="match status" value="1"/>
</dbReference>
<comment type="caution">
    <text evidence="3">The sequence shown here is derived from an EMBL/GenBank/DDBJ whole genome shotgun (WGS) entry which is preliminary data.</text>
</comment>
<protein>
    <submittedName>
        <fullName evidence="3">ALF repeat-containing protein</fullName>
    </submittedName>
</protein>
<proteinExistence type="predicted"/>
<evidence type="ECO:0000313" key="3">
    <source>
        <dbReference type="EMBL" id="MDX3026032.1"/>
    </source>
</evidence>